<evidence type="ECO:0000256" key="4">
    <source>
        <dbReference type="SAM" id="Coils"/>
    </source>
</evidence>
<evidence type="ECO:0000313" key="7">
    <source>
        <dbReference type="EMBL" id="CAF9916633.1"/>
    </source>
</evidence>
<dbReference type="Pfam" id="PF16755">
    <property type="entry name" value="Beta-prop_NUP159_NUP214"/>
    <property type="match status" value="1"/>
</dbReference>
<feature type="compositionally biased region" description="Low complexity" evidence="5">
    <location>
        <begin position="465"/>
        <end position="475"/>
    </location>
</feature>
<dbReference type="GO" id="GO:0008139">
    <property type="term" value="F:nuclear localization sequence binding"/>
    <property type="evidence" value="ECO:0007669"/>
    <property type="project" value="TreeGrafter"/>
</dbReference>
<feature type="compositionally biased region" description="Acidic residues" evidence="5">
    <location>
        <begin position="965"/>
        <end position="987"/>
    </location>
</feature>
<reference evidence="7" key="1">
    <citation type="submission" date="2021-03" db="EMBL/GenBank/DDBJ databases">
        <authorList>
            <person name="Tagirdzhanova G."/>
        </authorList>
    </citation>
    <scope>NUCLEOTIDE SEQUENCE</scope>
</reference>
<feature type="compositionally biased region" description="Polar residues" evidence="5">
    <location>
        <begin position="690"/>
        <end position="700"/>
    </location>
</feature>
<dbReference type="GO" id="GO:0006606">
    <property type="term" value="P:protein import into nucleus"/>
    <property type="evidence" value="ECO:0007669"/>
    <property type="project" value="TreeGrafter"/>
</dbReference>
<dbReference type="InterPro" id="IPR026054">
    <property type="entry name" value="Nucleoporin"/>
</dbReference>
<dbReference type="PANTHER" id="PTHR23193">
    <property type="entry name" value="NUCLEAR PORE COMPLEX PROTEIN NUP"/>
    <property type="match status" value="1"/>
</dbReference>
<evidence type="ECO:0000256" key="5">
    <source>
        <dbReference type="SAM" id="MobiDB-lite"/>
    </source>
</evidence>
<feature type="compositionally biased region" description="Low complexity" evidence="5">
    <location>
        <begin position="841"/>
        <end position="850"/>
    </location>
</feature>
<evidence type="ECO:0000256" key="3">
    <source>
        <dbReference type="ARBA" id="ARBA00023242"/>
    </source>
</evidence>
<dbReference type="PANTHER" id="PTHR23193:SF23">
    <property type="entry name" value="NUCLEAR PORE COMPLEX PROTEIN NUP153"/>
    <property type="match status" value="1"/>
</dbReference>
<protein>
    <recommendedName>
        <fullName evidence="6">Nucleoporin Nup159/Nup146 N-terminal domain-containing protein</fullName>
    </recommendedName>
</protein>
<organism evidence="7 8">
    <name type="scientific">Imshaugia aleurites</name>
    <dbReference type="NCBI Taxonomy" id="172621"/>
    <lineage>
        <taxon>Eukaryota</taxon>
        <taxon>Fungi</taxon>
        <taxon>Dikarya</taxon>
        <taxon>Ascomycota</taxon>
        <taxon>Pezizomycotina</taxon>
        <taxon>Lecanoromycetes</taxon>
        <taxon>OSLEUM clade</taxon>
        <taxon>Lecanoromycetidae</taxon>
        <taxon>Lecanorales</taxon>
        <taxon>Lecanorineae</taxon>
        <taxon>Parmeliaceae</taxon>
        <taxon>Imshaugia</taxon>
    </lineage>
</organism>
<keyword evidence="3" id="KW-0539">Nucleus</keyword>
<dbReference type="InterPro" id="IPR039462">
    <property type="entry name" value="Nup159/Nup146_N"/>
</dbReference>
<feature type="region of interest" description="Disordered" evidence="5">
    <location>
        <begin position="465"/>
        <end position="484"/>
    </location>
</feature>
<evidence type="ECO:0000313" key="8">
    <source>
        <dbReference type="Proteomes" id="UP000664534"/>
    </source>
</evidence>
<keyword evidence="2" id="KW-0813">Transport</keyword>
<feature type="compositionally biased region" description="Polar residues" evidence="5">
    <location>
        <begin position="818"/>
        <end position="840"/>
    </location>
</feature>
<evidence type="ECO:0000259" key="6">
    <source>
        <dbReference type="Pfam" id="PF16755"/>
    </source>
</evidence>
<evidence type="ECO:0000256" key="1">
    <source>
        <dbReference type="ARBA" id="ARBA00004123"/>
    </source>
</evidence>
<dbReference type="InterPro" id="IPR015943">
    <property type="entry name" value="WD40/YVTN_repeat-like_dom_sf"/>
</dbReference>
<feature type="compositionally biased region" description="Basic and acidic residues" evidence="5">
    <location>
        <begin position="851"/>
        <end position="860"/>
    </location>
</feature>
<keyword evidence="4" id="KW-0175">Coiled coil</keyword>
<proteinExistence type="predicted"/>
<dbReference type="GO" id="GO:0017056">
    <property type="term" value="F:structural constituent of nuclear pore"/>
    <property type="evidence" value="ECO:0007669"/>
    <property type="project" value="TreeGrafter"/>
</dbReference>
<dbReference type="GO" id="GO:0005643">
    <property type="term" value="C:nuclear pore"/>
    <property type="evidence" value="ECO:0007669"/>
    <property type="project" value="TreeGrafter"/>
</dbReference>
<feature type="compositionally biased region" description="Polar residues" evidence="5">
    <location>
        <begin position="995"/>
        <end position="1011"/>
    </location>
</feature>
<feature type="compositionally biased region" description="Polar residues" evidence="5">
    <location>
        <begin position="1422"/>
        <end position="1444"/>
    </location>
</feature>
<dbReference type="GO" id="GO:0006405">
    <property type="term" value="P:RNA export from nucleus"/>
    <property type="evidence" value="ECO:0007669"/>
    <property type="project" value="TreeGrafter"/>
</dbReference>
<comment type="subcellular location">
    <subcellularLocation>
        <location evidence="1">Nucleus</location>
    </subcellularLocation>
</comment>
<feature type="domain" description="Nucleoporin Nup159/Nup146 N-terminal" evidence="6">
    <location>
        <begin position="60"/>
        <end position="441"/>
    </location>
</feature>
<feature type="coiled-coil region" evidence="4">
    <location>
        <begin position="1319"/>
        <end position="1346"/>
    </location>
</feature>
<accession>A0A8H3F6S3</accession>
<evidence type="ECO:0000256" key="2">
    <source>
        <dbReference type="ARBA" id="ARBA00022448"/>
    </source>
</evidence>
<dbReference type="FunFam" id="2.130.10.10:FF:000645">
    <property type="entry name" value="Putative nuclear pore complex subunit Nup159"/>
    <property type="match status" value="1"/>
</dbReference>
<sequence length="1490" mass="157140">MAFRASPSPFGGTTGASSQPQIQQGLELEEISTEALGFQTIAGETKLKLLPSPWPIDSLPPPTASLLSIAPKKGLLAAAGPDSVIVAATESVRQAFSADIAADGNNKPFTPQLTLNVGMRVSQVAFSADENFLVLSAENGGGLAVYDVQSLMHGATESAFQLTTNGTALRTLLPNPIPEKAELFAAVSTNGQLLMANLKIREFISGPQGQVLKDGVSCISWSARGKQLIAGLGNGACYQTTPEGEGKAELPRPPGLDGDQHVSSISWLENDVFLVAHTPSSSDGGMIPETNYHLVTRQPKPQASMVFQKLPDPCPPFGLHRSPAFQFMQRLRNYPPNLQDAIVVASTASVDIGLVTRSKIPLTNDAPAEKVTGVFTTTAMADDSRRAQMPMSKDQTDTSPVGVCFDLSSRDKVVRPLPKEEFDASQGSLPALMVLNNEGVLSSWWIVYAESIREGTTYPGLVAAGGPQTQQQPQTDRQASPFASASTQAAPAFGQSDFAKPAAAAVGFGSAFSKPATPAFGSTSSPISGFGTIGKSQSPFEAPTITPPGSKSGGSAFGKPSFGSSTPMGTVMGGTGRGAIPTGGAAFGTAGGFGNRGSVWGTPSSGTAAASGSVFGHSSFGGGNKSQFGASSTGNLFGSNTPATTAAPTSGGFASFAAKTSGFMTAAPTSSAESPFGKTAQGASFGSGMDTDTSFGTTSKKNAEEPKSIFGGSGGTFTLGTTFKGDDPPANEAPKSEGNTFKSMFGDGFGSALGEAQKEATTPQTKDADMDEEDDIAPDPSAQPVPVPKVASTPVAKPMSPKFQFPSVPPSIGGLFGTQAQAKTTPAAVQSSQPSRSTFGKPTPLTTTPKDTPKKPEDLIRPSVEISPKVKEEPQSDDDNISPLNEEEAAPPVGFGTPRTPSPVKTKTSGDPVPPESTSKTSFAPGDSSNSSKSSEEAPLPPDFLPSKTKLKTVESPPVEQAALPEDEDADAEGDEVEEEGLDDEGSGVDVAQEISPSTDPNQTPKITPGSSFGGPLDKSPVGGLFSRISRPQDGQLGKSLFGEIDKNSAPYFSPPSKTHESPRSPSPVRSMLTADSLRPDNSRSISAPGPFKALANRKNTLSQLAVPSKPQPSAEEIRKQERERIAAQRAKKAAEEEQDLSDREDERVREELGTEVEGTKTLDPFLAHQDYTGAIDKPGIPGQIEKVYRDINSMIDTLGLNARSLTAFVKGHTEMHKQPGRSREDLEDDDWCLIEIGDLSTIEGELEQKLAAGQIQDVQKKLSECRELRKSVASLRTKGGDIVKAIESRSNPEVAESARTAPLRLEQATQQYELRKQFMRFQKLLAEAEENITVLRAKLASCETNNANGRPLKKPTVEAVTNTIKKMTSMVEKKSGDIDVLETQMRHLRFSSAALSQSSREASPFTPLPSTTPKRKLFPKSGSSSTFQNGQSHTPSRSTNGSGTPRKAVQDVTAEEVQRYREKAQRRRDVNLIMREAFSRKGPRIRGLD</sequence>
<name>A0A8H3F6S3_9LECA</name>
<comment type="caution">
    <text evidence="7">The sequence shown here is derived from an EMBL/GenBank/DDBJ whole genome shotgun (WGS) entry which is preliminary data.</text>
</comment>
<feature type="region of interest" description="Disordered" evidence="5">
    <location>
        <begin position="537"/>
        <end position="577"/>
    </location>
</feature>
<feature type="region of interest" description="Disordered" evidence="5">
    <location>
        <begin position="1"/>
        <end position="22"/>
    </location>
</feature>
<dbReference type="SUPFAM" id="SSF117289">
    <property type="entry name" value="Nucleoporin domain"/>
    <property type="match status" value="1"/>
</dbReference>
<dbReference type="OrthoDB" id="248320at2759"/>
<feature type="compositionally biased region" description="Basic and acidic residues" evidence="5">
    <location>
        <begin position="1116"/>
        <end position="1154"/>
    </location>
</feature>
<feature type="region of interest" description="Disordered" evidence="5">
    <location>
        <begin position="1393"/>
        <end position="1469"/>
    </location>
</feature>
<dbReference type="Gene3D" id="2.130.10.10">
    <property type="entry name" value="YVTN repeat-like/Quinoprotein amine dehydrogenase"/>
    <property type="match status" value="1"/>
</dbReference>
<keyword evidence="8" id="KW-1185">Reference proteome</keyword>
<feature type="region of interest" description="Disordered" evidence="5">
    <location>
        <begin position="666"/>
        <end position="1154"/>
    </location>
</feature>
<feature type="compositionally biased region" description="Acidic residues" evidence="5">
    <location>
        <begin position="875"/>
        <end position="889"/>
    </location>
</feature>
<dbReference type="Proteomes" id="UP000664534">
    <property type="component" value="Unassembled WGS sequence"/>
</dbReference>
<gene>
    <name evidence="7" type="ORF">IMSHALPRED_003252</name>
</gene>
<feature type="compositionally biased region" description="Basic and acidic residues" evidence="5">
    <location>
        <begin position="1457"/>
        <end position="1469"/>
    </location>
</feature>
<dbReference type="EMBL" id="CAJPDT010000017">
    <property type="protein sequence ID" value="CAF9916633.1"/>
    <property type="molecule type" value="Genomic_DNA"/>
</dbReference>